<keyword evidence="5" id="KW-0598">Phosphotransferase system</keyword>
<name>A0A1M6C9L1_9CLOT</name>
<keyword evidence="4" id="KW-0808">Transferase</keyword>
<dbReference type="GO" id="GO:0016301">
    <property type="term" value="F:kinase activity"/>
    <property type="evidence" value="ECO:0007669"/>
    <property type="project" value="UniProtKB-KW"/>
</dbReference>
<keyword evidence="6" id="KW-0418">Kinase</keyword>
<dbReference type="InterPro" id="IPR013012">
    <property type="entry name" value="PTS_EIIB_3"/>
</dbReference>
<dbReference type="PANTHER" id="PTHR34581">
    <property type="entry name" value="PTS SYSTEM N,N'-DIACETYLCHITOBIOSE-SPECIFIC EIIB COMPONENT"/>
    <property type="match status" value="1"/>
</dbReference>
<dbReference type="PROSITE" id="PS51100">
    <property type="entry name" value="PTS_EIIB_TYPE_3"/>
    <property type="match status" value="1"/>
</dbReference>
<feature type="domain" description="PTS EIIB type-3" evidence="8">
    <location>
        <begin position="1"/>
        <end position="103"/>
    </location>
</feature>
<keyword evidence="3" id="KW-0762">Sugar transport</keyword>
<evidence type="ECO:0000256" key="7">
    <source>
        <dbReference type="PROSITE-ProRule" id="PRU00423"/>
    </source>
</evidence>
<dbReference type="Gene3D" id="3.40.50.2300">
    <property type="match status" value="1"/>
</dbReference>
<sequence length="103" mass="11293">MVNILLCCSGGMSTSILVKKMKAAAIEKGIETEIWAIQMQDIDKHKEKADIILLGPQIRYALGEIQAEVSTKPVFVIDIMDYGTMNGEKVLNIALDKLGDAKN</sequence>
<evidence type="ECO:0000256" key="1">
    <source>
        <dbReference type="ARBA" id="ARBA00022448"/>
    </source>
</evidence>
<dbReference type="InterPro" id="IPR003501">
    <property type="entry name" value="PTS_EIIB_2/3"/>
</dbReference>
<keyword evidence="2" id="KW-0597">Phosphoprotein</keyword>
<dbReference type="SUPFAM" id="SSF52794">
    <property type="entry name" value="PTS system IIB component-like"/>
    <property type="match status" value="1"/>
</dbReference>
<dbReference type="InterPro" id="IPR051819">
    <property type="entry name" value="PTS_sugar-specific_EIIB"/>
</dbReference>
<evidence type="ECO:0000256" key="3">
    <source>
        <dbReference type="ARBA" id="ARBA00022597"/>
    </source>
</evidence>
<reference evidence="9 10" key="1">
    <citation type="submission" date="2016-11" db="EMBL/GenBank/DDBJ databases">
        <authorList>
            <person name="Jaros S."/>
            <person name="Januszkiewicz K."/>
            <person name="Wedrychowicz H."/>
        </authorList>
    </citation>
    <scope>NUCLEOTIDE SEQUENCE [LARGE SCALE GENOMIC DNA]</scope>
    <source>
        <strain evidence="9 10">DSM 6191</strain>
    </source>
</reference>
<dbReference type="Pfam" id="PF02302">
    <property type="entry name" value="PTS_IIB"/>
    <property type="match status" value="1"/>
</dbReference>
<dbReference type="GO" id="GO:0008982">
    <property type="term" value="F:protein-N(PI)-phosphohistidine-sugar phosphotransferase activity"/>
    <property type="evidence" value="ECO:0007669"/>
    <property type="project" value="InterPro"/>
</dbReference>
<gene>
    <name evidence="9" type="ORF">SAMN02745941_04024</name>
</gene>
<organism evidence="9 10">
    <name type="scientific">Clostridium intestinale DSM 6191</name>
    <dbReference type="NCBI Taxonomy" id="1121320"/>
    <lineage>
        <taxon>Bacteria</taxon>
        <taxon>Bacillati</taxon>
        <taxon>Bacillota</taxon>
        <taxon>Clostridia</taxon>
        <taxon>Eubacteriales</taxon>
        <taxon>Clostridiaceae</taxon>
        <taxon>Clostridium</taxon>
    </lineage>
</organism>
<dbReference type="InterPro" id="IPR036095">
    <property type="entry name" value="PTS_EIIB-like_sf"/>
</dbReference>
<evidence type="ECO:0000256" key="4">
    <source>
        <dbReference type="ARBA" id="ARBA00022679"/>
    </source>
</evidence>
<dbReference type="CDD" id="cd05564">
    <property type="entry name" value="PTS_IIB_chitobiose_lichenan"/>
    <property type="match status" value="1"/>
</dbReference>
<dbReference type="Proteomes" id="UP000184241">
    <property type="component" value="Unassembled WGS sequence"/>
</dbReference>
<dbReference type="GO" id="GO:0009401">
    <property type="term" value="P:phosphoenolpyruvate-dependent sugar phosphotransferase system"/>
    <property type="evidence" value="ECO:0007669"/>
    <property type="project" value="UniProtKB-KW"/>
</dbReference>
<evidence type="ECO:0000259" key="8">
    <source>
        <dbReference type="PROSITE" id="PS51100"/>
    </source>
</evidence>
<feature type="modified residue" description="Phosphocysteine; by EIIA" evidence="7">
    <location>
        <position position="8"/>
    </location>
</feature>
<protein>
    <submittedName>
        <fullName evidence="9">PTS system, cellobiose-specific IIB component</fullName>
    </submittedName>
</protein>
<dbReference type="PANTHER" id="PTHR34581:SF2">
    <property type="entry name" value="PTS SYSTEM N,N'-DIACETYLCHITOBIOSE-SPECIFIC EIIB COMPONENT"/>
    <property type="match status" value="1"/>
</dbReference>
<evidence type="ECO:0000256" key="6">
    <source>
        <dbReference type="ARBA" id="ARBA00022777"/>
    </source>
</evidence>
<keyword evidence="1" id="KW-0813">Transport</keyword>
<accession>A0A1M6C9L1</accession>
<proteinExistence type="predicted"/>
<dbReference type="EMBL" id="FQXU01000016">
    <property type="protein sequence ID" value="SHI57553.1"/>
    <property type="molecule type" value="Genomic_DNA"/>
</dbReference>
<evidence type="ECO:0000313" key="9">
    <source>
        <dbReference type="EMBL" id="SHI57553.1"/>
    </source>
</evidence>
<evidence type="ECO:0000256" key="2">
    <source>
        <dbReference type="ARBA" id="ARBA00022553"/>
    </source>
</evidence>
<dbReference type="AlphaFoldDB" id="A0A1M6C9L1"/>
<evidence type="ECO:0000313" key="10">
    <source>
        <dbReference type="Proteomes" id="UP000184241"/>
    </source>
</evidence>
<evidence type="ECO:0000256" key="5">
    <source>
        <dbReference type="ARBA" id="ARBA00022683"/>
    </source>
</evidence>
<dbReference type="RefSeq" id="WP_073022362.1">
    <property type="nucleotide sequence ID" value="NZ_FQXU01000016.1"/>
</dbReference>